<protein>
    <submittedName>
        <fullName evidence="4">DUF2059 domain-containing protein</fullName>
    </submittedName>
</protein>
<reference evidence="4 5" key="1">
    <citation type="submission" date="2020-08" db="EMBL/GenBank/DDBJ databases">
        <title>Edaphobacter telluris sp. nov. and Acidobacterium dinghuensis sp. nov., two acidobacteria isolated from forest soil.</title>
        <authorList>
            <person name="Fu J."/>
            <person name="Qiu L."/>
        </authorList>
    </citation>
    <scope>NUCLEOTIDE SEQUENCE [LARGE SCALE GENOMIC DNA]</scope>
    <source>
        <strain evidence="4">4Y35</strain>
    </source>
</reference>
<dbReference type="EMBL" id="CP060394">
    <property type="protein sequence ID" value="QNI34127.1"/>
    <property type="molecule type" value="Genomic_DNA"/>
</dbReference>
<evidence type="ECO:0000256" key="1">
    <source>
        <dbReference type="SAM" id="MobiDB-lite"/>
    </source>
</evidence>
<keyword evidence="5" id="KW-1185">Reference proteome</keyword>
<feature type="domain" description="DUF2059" evidence="3">
    <location>
        <begin position="106"/>
        <end position="161"/>
    </location>
</feature>
<dbReference type="RefSeq" id="WP_186746031.1">
    <property type="nucleotide sequence ID" value="NZ_CP060394.1"/>
</dbReference>
<sequence length="224" mass="24456">MRTIQTAACAVVFSLSAFAQQPTTSTSSKPAAPATQPSTTATEPAIKPPANPITPTQIKEMQDLTGAEAMKKRIVANAMQFYRSQFPAYVPQDVIDDLDKSLENADLESHAAEIYPKYISTEDASRIIEFYKSPAGQRMIAAQPYMMTEMQRSAVQVAQQTAKDVMSRHKDEIETAQRKYMEQQQQKPSLSAPSNPSSNSPGTTTSPSTTKPQGTTNPPNTPQK</sequence>
<feature type="region of interest" description="Disordered" evidence="1">
    <location>
        <begin position="159"/>
        <end position="224"/>
    </location>
</feature>
<organism evidence="4 5">
    <name type="scientific">Alloacidobacterium dinghuense</name>
    <dbReference type="NCBI Taxonomy" id="2763107"/>
    <lineage>
        <taxon>Bacteria</taxon>
        <taxon>Pseudomonadati</taxon>
        <taxon>Acidobacteriota</taxon>
        <taxon>Terriglobia</taxon>
        <taxon>Terriglobales</taxon>
        <taxon>Acidobacteriaceae</taxon>
        <taxon>Alloacidobacterium</taxon>
    </lineage>
</organism>
<proteinExistence type="predicted"/>
<accession>A0A7G8BNK7</accession>
<dbReference type="Proteomes" id="UP000515312">
    <property type="component" value="Chromosome"/>
</dbReference>
<feature type="signal peptide" evidence="2">
    <location>
        <begin position="1"/>
        <end position="19"/>
    </location>
</feature>
<evidence type="ECO:0000313" key="5">
    <source>
        <dbReference type="Proteomes" id="UP000515312"/>
    </source>
</evidence>
<feature type="region of interest" description="Disordered" evidence="1">
    <location>
        <begin position="22"/>
        <end position="55"/>
    </location>
</feature>
<evidence type="ECO:0000313" key="4">
    <source>
        <dbReference type="EMBL" id="QNI34127.1"/>
    </source>
</evidence>
<dbReference type="Pfam" id="PF09832">
    <property type="entry name" value="DUF2059"/>
    <property type="match status" value="1"/>
</dbReference>
<dbReference type="KEGG" id="adin:H7849_09605"/>
<feature type="compositionally biased region" description="Basic and acidic residues" evidence="1">
    <location>
        <begin position="165"/>
        <end position="181"/>
    </location>
</feature>
<keyword evidence="2" id="KW-0732">Signal</keyword>
<feature type="compositionally biased region" description="Low complexity" evidence="1">
    <location>
        <begin position="188"/>
        <end position="218"/>
    </location>
</feature>
<evidence type="ECO:0000256" key="2">
    <source>
        <dbReference type="SAM" id="SignalP"/>
    </source>
</evidence>
<feature type="compositionally biased region" description="Low complexity" evidence="1">
    <location>
        <begin position="22"/>
        <end position="42"/>
    </location>
</feature>
<dbReference type="AlphaFoldDB" id="A0A7G8BNK7"/>
<name>A0A7G8BNK7_9BACT</name>
<feature type="chain" id="PRO_5028799861" evidence="2">
    <location>
        <begin position="20"/>
        <end position="224"/>
    </location>
</feature>
<dbReference type="InterPro" id="IPR018637">
    <property type="entry name" value="DUF2059"/>
</dbReference>
<evidence type="ECO:0000259" key="3">
    <source>
        <dbReference type="Pfam" id="PF09832"/>
    </source>
</evidence>
<gene>
    <name evidence="4" type="ORF">H7849_09605</name>
</gene>